<feature type="transmembrane region" description="Helical" evidence="8">
    <location>
        <begin position="32"/>
        <end position="52"/>
    </location>
</feature>
<dbReference type="AlphaFoldDB" id="A0A8H7ZL24"/>
<dbReference type="GO" id="GO:0000007">
    <property type="term" value="F:low-affinity zinc ion transmembrane transporter activity"/>
    <property type="evidence" value="ECO:0007669"/>
    <property type="project" value="TreeGrafter"/>
</dbReference>
<comment type="caution">
    <text evidence="10">The sequence shown here is derived from an EMBL/GenBank/DDBJ whole genome shotgun (WGS) entry which is preliminary data.</text>
</comment>
<keyword evidence="6 8" id="KW-0406">Ion transport</keyword>
<dbReference type="RefSeq" id="XP_067551291.1">
    <property type="nucleotide sequence ID" value="XM_067689997.1"/>
</dbReference>
<keyword evidence="11" id="KW-1185">Reference proteome</keyword>
<feature type="transmembrane region" description="Helical" evidence="8">
    <location>
        <begin position="332"/>
        <end position="352"/>
    </location>
</feature>
<evidence type="ECO:0000313" key="11">
    <source>
        <dbReference type="Proteomes" id="UP000669133"/>
    </source>
</evidence>
<evidence type="ECO:0000256" key="2">
    <source>
        <dbReference type="ARBA" id="ARBA00006939"/>
    </source>
</evidence>
<feature type="transmembrane region" description="Helical" evidence="8">
    <location>
        <begin position="224"/>
        <end position="247"/>
    </location>
</feature>
<keyword evidence="4 8" id="KW-0812">Transmembrane</keyword>
<evidence type="ECO:0000256" key="5">
    <source>
        <dbReference type="ARBA" id="ARBA00022989"/>
    </source>
</evidence>
<dbReference type="InterPro" id="IPR004698">
    <property type="entry name" value="Zn/Fe_permease_fun/pln"/>
</dbReference>
<comment type="similarity">
    <text evidence="2 8">Belongs to the ZIP transporter (TC 2.A.5) family.</text>
</comment>
<keyword evidence="5 8" id="KW-1133">Transmembrane helix</keyword>
<evidence type="ECO:0000256" key="8">
    <source>
        <dbReference type="RuleBase" id="RU362088"/>
    </source>
</evidence>
<evidence type="ECO:0000313" key="10">
    <source>
        <dbReference type="EMBL" id="KAG5422175.1"/>
    </source>
</evidence>
<keyword evidence="3 8" id="KW-0813">Transport</keyword>
<dbReference type="Pfam" id="PF02535">
    <property type="entry name" value="Zip"/>
    <property type="match status" value="1"/>
</dbReference>
<evidence type="ECO:0000256" key="9">
    <source>
        <dbReference type="SAM" id="MobiDB-lite"/>
    </source>
</evidence>
<protein>
    <submittedName>
        <fullName evidence="10">Uncharacterized protein</fullName>
    </submittedName>
</protein>
<dbReference type="OrthoDB" id="448280at2759"/>
<reference evidence="10 11" key="1">
    <citation type="submission" date="2020-12" db="EMBL/GenBank/DDBJ databases">
        <title>Effect of drift, selection, and recombination on the evolution of hybrid genomes in Candida yeast pathogens.</title>
        <authorList>
            <person name="Mixao V."/>
            <person name="Ksiezopolska E."/>
            <person name="Saus E."/>
            <person name="Boekhout T."/>
            <person name="Gacser A."/>
            <person name="Gabaldon T."/>
        </authorList>
    </citation>
    <scope>NUCLEOTIDE SEQUENCE [LARGE SCALE GENOMIC DNA]</scope>
    <source>
        <strain evidence="10 11">BP57</strain>
    </source>
</reference>
<name>A0A8H7ZL24_9ASCO</name>
<dbReference type="PANTHER" id="PTHR11040:SF69">
    <property type="entry name" value="ZINC-REGULATED TRANSPORTER 2"/>
    <property type="match status" value="1"/>
</dbReference>
<dbReference type="GO" id="GO:0071578">
    <property type="term" value="P:zinc ion import across plasma membrane"/>
    <property type="evidence" value="ECO:0007669"/>
    <property type="project" value="TreeGrafter"/>
</dbReference>
<evidence type="ECO:0000256" key="7">
    <source>
        <dbReference type="ARBA" id="ARBA00023136"/>
    </source>
</evidence>
<evidence type="ECO:0000256" key="3">
    <source>
        <dbReference type="ARBA" id="ARBA00022448"/>
    </source>
</evidence>
<dbReference type="Proteomes" id="UP000669133">
    <property type="component" value="Unassembled WGS sequence"/>
</dbReference>
<evidence type="ECO:0000256" key="4">
    <source>
        <dbReference type="ARBA" id="ARBA00022692"/>
    </source>
</evidence>
<dbReference type="NCBIfam" id="TIGR00820">
    <property type="entry name" value="zip"/>
    <property type="match status" value="1"/>
</dbReference>
<dbReference type="GeneID" id="93649899"/>
<proteinExistence type="inferred from homology"/>
<gene>
    <name evidence="10" type="ORF">I9W82_001270</name>
</gene>
<dbReference type="InterPro" id="IPR003689">
    <property type="entry name" value="ZIP"/>
</dbReference>
<feature type="transmembrane region" description="Helical" evidence="8">
    <location>
        <begin position="291"/>
        <end position="311"/>
    </location>
</feature>
<evidence type="ECO:0000256" key="6">
    <source>
        <dbReference type="ARBA" id="ARBA00023065"/>
    </source>
</evidence>
<sequence length="353" mass="38687">MDTIFIRQETTDACLSDNPYNGKYWTARVSSVPVLFVVSALGAFTPLLAAYSTIFRVPPCVFDAIKYFGSGVIIATGFIHLLAEAAQNLSKECLGAPFTEYPFAEGIALMGVFFMFTFDLFAHRRLHAKTKALAEGSGSQDDPSLEFWAVGKRDDQRTGDIEQASSMSKHTVGSTEIKEQETRDMSTLESIYQKILNCIVLECGIVFHSVFVGLSLTIAGDDFISLYIAIAFHQFFEGLGLGTRFATTQWPKTKRFVPWVMSLAYSLTTPVAAAIGLGVRRSYAPGSTTALITTGVFDAACGGILIYNSIAELMAFDFMYSGDFKNTPTRKIIIAFFYLSLGAFAMALIGRWA</sequence>
<keyword evidence="7 8" id="KW-0472">Membrane</keyword>
<feature type="transmembrane region" description="Helical" evidence="8">
    <location>
        <begin position="64"/>
        <end position="83"/>
    </location>
</feature>
<organism evidence="10 11">
    <name type="scientific">Candida metapsilosis</name>
    <dbReference type="NCBI Taxonomy" id="273372"/>
    <lineage>
        <taxon>Eukaryota</taxon>
        <taxon>Fungi</taxon>
        <taxon>Dikarya</taxon>
        <taxon>Ascomycota</taxon>
        <taxon>Saccharomycotina</taxon>
        <taxon>Pichiomycetes</taxon>
        <taxon>Debaryomycetaceae</taxon>
        <taxon>Candida/Lodderomyces clade</taxon>
        <taxon>Candida</taxon>
    </lineage>
</organism>
<dbReference type="EMBL" id="JAEOAQ010000001">
    <property type="protein sequence ID" value="KAG5422175.1"/>
    <property type="molecule type" value="Genomic_DNA"/>
</dbReference>
<feature type="transmembrane region" description="Helical" evidence="8">
    <location>
        <begin position="259"/>
        <end position="279"/>
    </location>
</feature>
<evidence type="ECO:0000256" key="1">
    <source>
        <dbReference type="ARBA" id="ARBA00004141"/>
    </source>
</evidence>
<dbReference type="PANTHER" id="PTHR11040">
    <property type="entry name" value="ZINC/IRON TRANSPORTER"/>
    <property type="match status" value="1"/>
</dbReference>
<feature type="transmembrane region" description="Helical" evidence="8">
    <location>
        <begin position="195"/>
        <end position="218"/>
    </location>
</feature>
<feature type="transmembrane region" description="Helical" evidence="8">
    <location>
        <begin position="103"/>
        <end position="122"/>
    </location>
</feature>
<comment type="subcellular location">
    <subcellularLocation>
        <location evidence="1 8">Membrane</location>
        <topology evidence="1 8">Multi-pass membrane protein</topology>
    </subcellularLocation>
</comment>
<accession>A0A8H7ZL24</accession>
<feature type="compositionally biased region" description="Polar residues" evidence="9">
    <location>
        <begin position="163"/>
        <end position="174"/>
    </location>
</feature>
<feature type="region of interest" description="Disordered" evidence="9">
    <location>
        <begin position="160"/>
        <end position="179"/>
    </location>
</feature>
<dbReference type="GO" id="GO:0005886">
    <property type="term" value="C:plasma membrane"/>
    <property type="evidence" value="ECO:0007669"/>
    <property type="project" value="TreeGrafter"/>
</dbReference>